<dbReference type="AlphaFoldDB" id="A0A8J4B5L6"/>
<dbReference type="SMART" id="SM00198">
    <property type="entry name" value="SCP"/>
    <property type="match status" value="1"/>
</dbReference>
<feature type="region of interest" description="Disordered" evidence="3">
    <location>
        <begin position="234"/>
        <end position="255"/>
    </location>
</feature>
<comment type="function">
    <text evidence="1">Probably involved in the defense reaction of plants against pathogens.</text>
</comment>
<dbReference type="Pfam" id="PF00188">
    <property type="entry name" value="CAP"/>
    <property type="match status" value="1"/>
</dbReference>
<evidence type="ECO:0000313" key="6">
    <source>
        <dbReference type="EMBL" id="GIL52088.1"/>
    </source>
</evidence>
<dbReference type="InterPro" id="IPR001283">
    <property type="entry name" value="CRISP-related"/>
</dbReference>
<dbReference type="Gene3D" id="3.40.33.10">
    <property type="entry name" value="CAP"/>
    <property type="match status" value="1"/>
</dbReference>
<keyword evidence="2" id="KW-0611">Plant defense</keyword>
<name>A0A8J4B5L6_9CHLO</name>
<dbReference type="SUPFAM" id="SSF55797">
    <property type="entry name" value="PR-1-like"/>
    <property type="match status" value="1"/>
</dbReference>
<dbReference type="PRINTS" id="PR00838">
    <property type="entry name" value="V5ALLERGEN"/>
</dbReference>
<evidence type="ECO:0000313" key="7">
    <source>
        <dbReference type="Proteomes" id="UP000747399"/>
    </source>
</evidence>
<dbReference type="PRINTS" id="PR00837">
    <property type="entry name" value="V5TPXLIKE"/>
</dbReference>
<evidence type="ECO:0000256" key="4">
    <source>
        <dbReference type="SAM" id="SignalP"/>
    </source>
</evidence>
<dbReference type="Proteomes" id="UP000747399">
    <property type="component" value="Unassembled WGS sequence"/>
</dbReference>
<evidence type="ECO:0000256" key="3">
    <source>
        <dbReference type="SAM" id="MobiDB-lite"/>
    </source>
</evidence>
<keyword evidence="7" id="KW-1185">Reference proteome</keyword>
<protein>
    <recommendedName>
        <fullName evidence="5">SCP domain-containing protein</fullName>
    </recommendedName>
</protein>
<evidence type="ECO:0000256" key="2">
    <source>
        <dbReference type="ARBA" id="ARBA00023265"/>
    </source>
</evidence>
<accession>A0A8J4B5L6</accession>
<keyword evidence="4" id="KW-0732">Signal</keyword>
<feature type="domain" description="SCP" evidence="5">
    <location>
        <begin position="262"/>
        <end position="405"/>
    </location>
</feature>
<proteinExistence type="predicted"/>
<organism evidence="6 7">
    <name type="scientific">Volvox africanus</name>
    <dbReference type="NCBI Taxonomy" id="51714"/>
    <lineage>
        <taxon>Eukaryota</taxon>
        <taxon>Viridiplantae</taxon>
        <taxon>Chlorophyta</taxon>
        <taxon>core chlorophytes</taxon>
        <taxon>Chlorophyceae</taxon>
        <taxon>CS clade</taxon>
        <taxon>Chlamydomonadales</taxon>
        <taxon>Volvocaceae</taxon>
        <taxon>Volvox</taxon>
    </lineage>
</organism>
<comment type="caution">
    <text evidence="6">The sequence shown here is derived from an EMBL/GenBank/DDBJ whole genome shotgun (WGS) entry which is preliminary data.</text>
</comment>
<dbReference type="PANTHER" id="PTHR10334">
    <property type="entry name" value="CYSTEINE-RICH SECRETORY PROTEIN-RELATED"/>
    <property type="match status" value="1"/>
</dbReference>
<dbReference type="CDD" id="cd05382">
    <property type="entry name" value="CAP_GAPR1-like"/>
    <property type="match status" value="1"/>
</dbReference>
<gene>
    <name evidence="6" type="ORF">Vafri_8075</name>
</gene>
<dbReference type="InterPro" id="IPR035940">
    <property type="entry name" value="CAP_sf"/>
</dbReference>
<sequence length="418" mass="44387">MSSGRPLPWSRGRLGALAFLFFLIQVSTTTTPFALASDEEPGGLLRENANARRFLLSSSRARTMKGEDAEEVEELRAYSTGAIARRKLAGACIKVSGYVGFPDLDHVGDTIATSGKPAMQCLLNPACLAYNSAGELKTNITPLTAAPGKCIYIKQAHLPTACASYAGFSALPDVDHPDDNMTISTISKAFTQCRSDPTCKGFNSAGWTKSAVSPTVPAKGVCFYIKIAAETAPPTSASTFTPTPPPTSTSTSTPFNSTAGCYDPRATLAEHNKDRALHGCPVLTWNETLAKGAQIWAQRLADNCTPVSSGGKYGENLYVLPSDWPLTASDAVCVNAVRFWYGGITNYKFTSAPWTDNAANFGNIGLFTQVVWKSTTQVGCGAALGSGNKCLAVSCRYLPPGNYAGNSQFFNNVPPLLK</sequence>
<dbReference type="InterPro" id="IPR002413">
    <property type="entry name" value="V5_allergen-like"/>
</dbReference>
<feature type="chain" id="PRO_5035214686" description="SCP domain-containing protein" evidence="4">
    <location>
        <begin position="29"/>
        <end position="418"/>
    </location>
</feature>
<reference evidence="6" key="1">
    <citation type="journal article" date="2021" name="Proc. Natl. Acad. Sci. U.S.A.">
        <title>Three genomes in the algal genus Volvox reveal the fate of a haploid sex-determining region after a transition to homothallism.</title>
        <authorList>
            <person name="Yamamoto K."/>
            <person name="Hamaji T."/>
            <person name="Kawai-Toyooka H."/>
            <person name="Matsuzaki R."/>
            <person name="Takahashi F."/>
            <person name="Nishimura Y."/>
            <person name="Kawachi M."/>
            <person name="Noguchi H."/>
            <person name="Minakuchi Y."/>
            <person name="Umen J.G."/>
            <person name="Toyoda A."/>
            <person name="Nozaki H."/>
        </authorList>
    </citation>
    <scope>NUCLEOTIDE SEQUENCE</scope>
    <source>
        <strain evidence="6">NIES-3780</strain>
    </source>
</reference>
<dbReference type="EMBL" id="BNCO01000012">
    <property type="protein sequence ID" value="GIL52088.1"/>
    <property type="molecule type" value="Genomic_DNA"/>
</dbReference>
<keyword evidence="2" id="KW-0568">Pathogenesis-related protein</keyword>
<dbReference type="InterPro" id="IPR014044">
    <property type="entry name" value="CAP_dom"/>
</dbReference>
<evidence type="ECO:0000256" key="1">
    <source>
        <dbReference type="ARBA" id="ARBA00003143"/>
    </source>
</evidence>
<dbReference type="InterPro" id="IPR034113">
    <property type="entry name" value="SCP_GAPR1-like"/>
</dbReference>
<feature type="signal peptide" evidence="4">
    <location>
        <begin position="1"/>
        <end position="28"/>
    </location>
</feature>
<evidence type="ECO:0000259" key="5">
    <source>
        <dbReference type="SMART" id="SM00198"/>
    </source>
</evidence>